<protein>
    <submittedName>
        <fullName evidence="1">Uncharacterized protein</fullName>
    </submittedName>
</protein>
<evidence type="ECO:0000313" key="1">
    <source>
        <dbReference type="EnsemblMetazoa" id="ACHR014160-PA"/>
    </source>
</evidence>
<accession>A0A182KI68</accession>
<reference evidence="1" key="2">
    <citation type="submission" date="2020-05" db="UniProtKB">
        <authorList>
            <consortium name="EnsemblMetazoa"/>
        </authorList>
    </citation>
    <scope>IDENTIFICATION</scope>
    <source>
        <strain evidence="1">ACHKN1017</strain>
    </source>
</reference>
<reference evidence="2" key="1">
    <citation type="submission" date="2013-03" db="EMBL/GenBank/DDBJ databases">
        <title>The Genome Sequence of Anopheles christyi ACHKN1017.</title>
        <authorList>
            <consortium name="The Broad Institute Genomics Platform"/>
            <person name="Neafsey D.E."/>
            <person name="Besansky N."/>
            <person name="Walker B."/>
            <person name="Young S.K."/>
            <person name="Zeng Q."/>
            <person name="Gargeya S."/>
            <person name="Fitzgerald M."/>
            <person name="Haas B."/>
            <person name="Abouelleil A."/>
            <person name="Allen A.W."/>
            <person name="Alvarado L."/>
            <person name="Arachchi H.M."/>
            <person name="Berlin A.M."/>
            <person name="Chapman S.B."/>
            <person name="Gainer-Dewar J."/>
            <person name="Goldberg J."/>
            <person name="Griggs A."/>
            <person name="Gujja S."/>
            <person name="Hansen M."/>
            <person name="Howarth C."/>
            <person name="Imamovic A."/>
            <person name="Ireland A."/>
            <person name="Larimer J."/>
            <person name="McCowan C."/>
            <person name="Murphy C."/>
            <person name="Pearson M."/>
            <person name="Poon T.W."/>
            <person name="Priest M."/>
            <person name="Roberts A."/>
            <person name="Saif S."/>
            <person name="Shea T."/>
            <person name="Sisk P."/>
            <person name="Sykes S."/>
            <person name="Wortman J."/>
            <person name="Nusbaum C."/>
            <person name="Birren B."/>
        </authorList>
    </citation>
    <scope>NUCLEOTIDE SEQUENCE [LARGE SCALE GENOMIC DNA]</scope>
    <source>
        <strain evidence="2">ACHKN1017</strain>
    </source>
</reference>
<keyword evidence="2" id="KW-1185">Reference proteome</keyword>
<dbReference type="Proteomes" id="UP000075881">
    <property type="component" value="Unassembled WGS sequence"/>
</dbReference>
<name>A0A182KI68_9DIPT</name>
<organism evidence="1 2">
    <name type="scientific">Anopheles christyi</name>
    <dbReference type="NCBI Taxonomy" id="43041"/>
    <lineage>
        <taxon>Eukaryota</taxon>
        <taxon>Metazoa</taxon>
        <taxon>Ecdysozoa</taxon>
        <taxon>Arthropoda</taxon>
        <taxon>Hexapoda</taxon>
        <taxon>Insecta</taxon>
        <taxon>Pterygota</taxon>
        <taxon>Neoptera</taxon>
        <taxon>Endopterygota</taxon>
        <taxon>Diptera</taxon>
        <taxon>Nematocera</taxon>
        <taxon>Culicoidea</taxon>
        <taxon>Culicidae</taxon>
        <taxon>Anophelinae</taxon>
        <taxon>Anopheles</taxon>
    </lineage>
</organism>
<sequence length="50" mass="5996">MLMKTLFINIFLVGDILNNVGRFEKLFRVAIRNFKTEFVFHGHYHLDVIQ</sequence>
<dbReference type="EnsemblMetazoa" id="ACHR014160-RA">
    <property type="protein sequence ID" value="ACHR014160-PA"/>
    <property type="gene ID" value="ACHR014160"/>
</dbReference>
<proteinExistence type="predicted"/>
<evidence type="ECO:0000313" key="2">
    <source>
        <dbReference type="Proteomes" id="UP000075881"/>
    </source>
</evidence>
<dbReference type="AlphaFoldDB" id="A0A182KI68"/>
<dbReference type="VEuPathDB" id="VectorBase:ACHR014160"/>